<evidence type="ECO:0000313" key="2">
    <source>
        <dbReference type="Proteomes" id="UP000504637"/>
    </source>
</evidence>
<feature type="region of interest" description="Disordered" evidence="1">
    <location>
        <begin position="1"/>
        <end position="29"/>
    </location>
</feature>
<feature type="compositionally biased region" description="Low complexity" evidence="1">
    <location>
        <begin position="10"/>
        <end position="21"/>
    </location>
</feature>
<dbReference type="AlphaFoldDB" id="A0A6J3M4L7"/>
<feature type="compositionally biased region" description="Gly residues" evidence="1">
    <location>
        <begin position="252"/>
        <end position="262"/>
    </location>
</feature>
<feature type="compositionally biased region" description="Polar residues" evidence="1">
    <location>
        <begin position="395"/>
        <end position="409"/>
    </location>
</feature>
<gene>
    <name evidence="3" type="ORF">K489DRAFT_358660</name>
</gene>
<proteinExistence type="predicted"/>
<feature type="compositionally biased region" description="Polar residues" evidence="1">
    <location>
        <begin position="76"/>
        <end position="87"/>
    </location>
</feature>
<feature type="compositionally biased region" description="Polar residues" evidence="1">
    <location>
        <begin position="223"/>
        <end position="242"/>
    </location>
</feature>
<feature type="region of interest" description="Disordered" evidence="1">
    <location>
        <begin position="212"/>
        <end position="308"/>
    </location>
</feature>
<accession>A0A6J3M4L7</accession>
<dbReference type="RefSeq" id="XP_033459465.1">
    <property type="nucleotide sequence ID" value="XM_033602588.1"/>
</dbReference>
<dbReference type="GeneID" id="54360388"/>
<protein>
    <submittedName>
        <fullName evidence="3">Uncharacterized protein</fullName>
    </submittedName>
</protein>
<feature type="region of interest" description="Disordered" evidence="1">
    <location>
        <begin position="76"/>
        <end position="197"/>
    </location>
</feature>
<dbReference type="OrthoDB" id="4174342at2759"/>
<feature type="compositionally biased region" description="Low complexity" evidence="1">
    <location>
        <begin position="506"/>
        <end position="521"/>
    </location>
</feature>
<reference evidence="3" key="1">
    <citation type="submission" date="2020-01" db="EMBL/GenBank/DDBJ databases">
        <authorList>
            <consortium name="DOE Joint Genome Institute"/>
            <person name="Haridas S."/>
            <person name="Albert R."/>
            <person name="Binder M."/>
            <person name="Bloem J."/>
            <person name="Labutti K."/>
            <person name="Salamov A."/>
            <person name="Andreopoulos B."/>
            <person name="Baker S.E."/>
            <person name="Barry K."/>
            <person name="Bills G."/>
            <person name="Bluhm B.H."/>
            <person name="Cannon C."/>
            <person name="Castanera R."/>
            <person name="Culley D.E."/>
            <person name="Daum C."/>
            <person name="Ezra D."/>
            <person name="Gonzalez J.B."/>
            <person name="Henrissat B."/>
            <person name="Kuo A."/>
            <person name="Liang C."/>
            <person name="Lipzen A."/>
            <person name="Lutzoni F."/>
            <person name="Magnuson J."/>
            <person name="Mondo S."/>
            <person name="Nolan M."/>
            <person name="Ohm R."/>
            <person name="Pangilinan J."/>
            <person name="Park H.-J."/>
            <person name="Ramirez L."/>
            <person name="Alfaro M."/>
            <person name="Sun H."/>
            <person name="Tritt A."/>
            <person name="Yoshinaga Y."/>
            <person name="Zwiers L.-H."/>
            <person name="Turgeon B.G."/>
            <person name="Goodwin S.B."/>
            <person name="Spatafora J.W."/>
            <person name="Crous P.W."/>
            <person name="Grigoriev I.V."/>
        </authorList>
    </citation>
    <scope>NUCLEOTIDE SEQUENCE</scope>
    <source>
        <strain evidence="3">CBS 342.82</strain>
    </source>
</reference>
<feature type="compositionally biased region" description="Basic and acidic residues" evidence="1">
    <location>
        <begin position="584"/>
        <end position="596"/>
    </location>
</feature>
<reference evidence="3" key="3">
    <citation type="submission" date="2025-08" db="UniProtKB">
        <authorList>
            <consortium name="RefSeq"/>
        </authorList>
    </citation>
    <scope>IDENTIFICATION</scope>
    <source>
        <strain evidence="3">CBS 342.82</strain>
    </source>
</reference>
<name>A0A6J3M4L7_9PEZI</name>
<evidence type="ECO:0000256" key="1">
    <source>
        <dbReference type="SAM" id="MobiDB-lite"/>
    </source>
</evidence>
<feature type="region of interest" description="Disordered" evidence="1">
    <location>
        <begin position="493"/>
        <end position="639"/>
    </location>
</feature>
<feature type="compositionally biased region" description="Basic residues" evidence="1">
    <location>
        <begin position="98"/>
        <end position="109"/>
    </location>
</feature>
<feature type="compositionally biased region" description="Acidic residues" evidence="1">
    <location>
        <begin position="547"/>
        <end position="577"/>
    </location>
</feature>
<feature type="compositionally biased region" description="Low complexity" evidence="1">
    <location>
        <begin position="354"/>
        <end position="366"/>
    </location>
</feature>
<sequence>MSMAGAQDHAAAYFASSPSSSINRSPDTASLVYPDRAIRPLPRSRLKSKLSPEQVSTIVYPLEPPPRALTLNFNARENGSTTTSPAHMTNGDAASYHSPHHHHEHRTVHSHCTCGEHGDSGDEEVEFDHPDFRYPPLPQGDGVPAKSGESPHQRLLAASRSSTKPPPPGSAASSADGYESFENTSNKKKRKIPLSGVSNLHQSQLSAEMANMGINGHGDETADASNSNTPAGEQQSPQHYNHASSGSISAGSGTGISGAGRGRYGRQEARARRPLGSSTMNAINGYNPRAPSRGNDDKHGQDGDYETTGGIISQAIKTAAEQGPLTPVGKGKENMSLLHATKLVDHHPSNSAYSTGSPTPTRTGPPVDKSHGTQTMSSRNPTPQYNNRAPPAPSTGANPNGNHQQNSGVNPAPAPKPRPRRNPSKEYALQALNRQKQQQYQNWHSRIKPEDMWICEFCEYEDIYGVPPLALIRQYEIKDRQERKKAAEKRRLLEKAKMKGRKNKKSGAAGKVGKNGSNGVNNAGGNGGGNINSHHQDYDPNLHPLEPGEEYYDDEDEDGDELDDDEDDEDYDGDEYEPVPGGGMDDHYPDPRHQEYYHPPPASRLSQSAPTPMPPPPSRSSSSLVGGARGVEGGRERRV</sequence>
<feature type="region of interest" description="Disordered" evidence="1">
    <location>
        <begin position="344"/>
        <end position="423"/>
    </location>
</feature>
<organism evidence="3">
    <name type="scientific">Dissoconium aciculare CBS 342.82</name>
    <dbReference type="NCBI Taxonomy" id="1314786"/>
    <lineage>
        <taxon>Eukaryota</taxon>
        <taxon>Fungi</taxon>
        <taxon>Dikarya</taxon>
        <taxon>Ascomycota</taxon>
        <taxon>Pezizomycotina</taxon>
        <taxon>Dothideomycetes</taxon>
        <taxon>Dothideomycetidae</taxon>
        <taxon>Mycosphaerellales</taxon>
        <taxon>Dissoconiaceae</taxon>
        <taxon>Dissoconium</taxon>
    </lineage>
</organism>
<feature type="compositionally biased region" description="Polar residues" evidence="1">
    <location>
        <begin position="372"/>
        <end position="387"/>
    </location>
</feature>
<dbReference type="Proteomes" id="UP000504637">
    <property type="component" value="Unplaced"/>
</dbReference>
<evidence type="ECO:0000313" key="3">
    <source>
        <dbReference type="RefSeq" id="XP_033459465.1"/>
    </source>
</evidence>
<keyword evidence="2" id="KW-1185">Reference proteome</keyword>
<reference evidence="3" key="2">
    <citation type="submission" date="2020-04" db="EMBL/GenBank/DDBJ databases">
        <authorList>
            <consortium name="NCBI Genome Project"/>
        </authorList>
    </citation>
    <scope>NUCLEOTIDE SEQUENCE</scope>
    <source>
        <strain evidence="3">CBS 342.82</strain>
    </source>
</reference>